<keyword evidence="1" id="KW-1133">Transmembrane helix</keyword>
<protein>
    <submittedName>
        <fullName evidence="2">Uncharacterized protein</fullName>
    </submittedName>
</protein>
<keyword evidence="1" id="KW-0472">Membrane</keyword>
<proteinExistence type="predicted"/>
<sequence length="90" mass="10585">MLSPRYRLFIALYSRLIIEIFAAADFAAVVLFVLLLTLLSDYLMPIFINKRSDGAPMNGLTRRKQWKSRPWASIAAPLREEWYYSFFMCK</sequence>
<feature type="transmembrane region" description="Helical" evidence="1">
    <location>
        <begin position="20"/>
        <end position="43"/>
    </location>
</feature>
<keyword evidence="1" id="KW-0812">Transmembrane</keyword>
<comment type="caution">
    <text evidence="2">The sequence shown here is derived from an EMBL/GenBank/DDBJ whole genome shotgun (WGS) entry which is preliminary data.</text>
</comment>
<dbReference type="Proteomes" id="UP000835052">
    <property type="component" value="Unassembled WGS sequence"/>
</dbReference>
<dbReference type="EMBL" id="CAJGYM010000040">
    <property type="protein sequence ID" value="CAD6194015.1"/>
    <property type="molecule type" value="Genomic_DNA"/>
</dbReference>
<evidence type="ECO:0000313" key="2">
    <source>
        <dbReference type="EMBL" id="CAD6194015.1"/>
    </source>
</evidence>
<name>A0A8S1HFI4_9PELO</name>
<accession>A0A8S1HFI4</accession>
<evidence type="ECO:0000256" key="1">
    <source>
        <dbReference type="SAM" id="Phobius"/>
    </source>
</evidence>
<reference evidence="2" key="1">
    <citation type="submission" date="2020-10" db="EMBL/GenBank/DDBJ databases">
        <authorList>
            <person name="Kikuchi T."/>
        </authorList>
    </citation>
    <scope>NUCLEOTIDE SEQUENCE</scope>
    <source>
        <strain evidence="2">NKZ352</strain>
    </source>
</reference>
<evidence type="ECO:0000313" key="3">
    <source>
        <dbReference type="Proteomes" id="UP000835052"/>
    </source>
</evidence>
<organism evidence="2 3">
    <name type="scientific">Caenorhabditis auriculariae</name>
    <dbReference type="NCBI Taxonomy" id="2777116"/>
    <lineage>
        <taxon>Eukaryota</taxon>
        <taxon>Metazoa</taxon>
        <taxon>Ecdysozoa</taxon>
        <taxon>Nematoda</taxon>
        <taxon>Chromadorea</taxon>
        <taxon>Rhabditida</taxon>
        <taxon>Rhabditina</taxon>
        <taxon>Rhabditomorpha</taxon>
        <taxon>Rhabditoidea</taxon>
        <taxon>Rhabditidae</taxon>
        <taxon>Peloderinae</taxon>
        <taxon>Caenorhabditis</taxon>
    </lineage>
</organism>
<gene>
    <name evidence="2" type="ORF">CAUJ_LOCUS9934</name>
</gene>
<dbReference type="OrthoDB" id="5875211at2759"/>
<keyword evidence="3" id="KW-1185">Reference proteome</keyword>
<dbReference type="AlphaFoldDB" id="A0A8S1HFI4"/>